<dbReference type="PRINTS" id="PR00304">
    <property type="entry name" value="TCOMPLEXTCP1"/>
</dbReference>
<name>R0KMZ4_NOSB1</name>
<evidence type="ECO:0000256" key="2">
    <source>
        <dbReference type="ARBA" id="ARBA00004496"/>
    </source>
</evidence>
<dbReference type="GO" id="GO:0051082">
    <property type="term" value="F:unfolded protein binding"/>
    <property type="evidence" value="ECO:0007669"/>
    <property type="project" value="InterPro"/>
</dbReference>
<evidence type="ECO:0000256" key="9">
    <source>
        <dbReference type="ARBA" id="ARBA00032221"/>
    </source>
</evidence>
<dbReference type="InterPro" id="IPR027410">
    <property type="entry name" value="TCP-1-like_intermed_sf"/>
</dbReference>
<dbReference type="STRING" id="578461.R0KMZ4"/>
<proteinExistence type="inferred from homology"/>
<keyword evidence="7 10" id="KW-0067">ATP-binding</keyword>
<comment type="subunit">
    <text evidence="4">Component of the T-complex protein 1 (TCP1) complex.</text>
</comment>
<dbReference type="InterPro" id="IPR017998">
    <property type="entry name" value="Chaperone_TCP-1"/>
</dbReference>
<keyword evidence="6 10" id="KW-0547">Nucleotide-binding</keyword>
<keyword evidence="12" id="KW-1185">Reference proteome</keyword>
<comment type="function">
    <text evidence="1">Molecular chaperone; assists the folding of proteins upon ATP hydrolysis.</text>
</comment>
<dbReference type="EMBL" id="KB909495">
    <property type="protein sequence ID" value="EOB12021.1"/>
    <property type="molecule type" value="Genomic_DNA"/>
</dbReference>
<dbReference type="SUPFAM" id="SSF52029">
    <property type="entry name" value="GroEL apical domain-like"/>
    <property type="match status" value="1"/>
</dbReference>
<accession>R0KMZ4</accession>
<dbReference type="GO" id="GO:0005832">
    <property type="term" value="C:chaperonin-containing T-complex"/>
    <property type="evidence" value="ECO:0007669"/>
    <property type="project" value="UniProtKB-ARBA"/>
</dbReference>
<dbReference type="InterPro" id="IPR002194">
    <property type="entry name" value="Chaperonin_TCP-1_CS"/>
</dbReference>
<dbReference type="GO" id="GO:0016887">
    <property type="term" value="F:ATP hydrolysis activity"/>
    <property type="evidence" value="ECO:0007669"/>
    <property type="project" value="InterPro"/>
</dbReference>
<dbReference type="FunFam" id="3.50.7.10:FF:000006">
    <property type="entry name" value="T-complex protein 1 subunit eta"/>
    <property type="match status" value="1"/>
</dbReference>
<evidence type="ECO:0000256" key="1">
    <source>
        <dbReference type="ARBA" id="ARBA00002912"/>
    </source>
</evidence>
<dbReference type="SMR" id="R0KMZ4"/>
<dbReference type="PANTHER" id="PTHR11353">
    <property type="entry name" value="CHAPERONIN"/>
    <property type="match status" value="1"/>
</dbReference>
<dbReference type="Gene3D" id="3.50.7.10">
    <property type="entry name" value="GroEL"/>
    <property type="match status" value="1"/>
</dbReference>
<dbReference type="Proteomes" id="UP000016927">
    <property type="component" value="Unassembled WGS sequence"/>
</dbReference>
<evidence type="ECO:0000256" key="5">
    <source>
        <dbReference type="ARBA" id="ARBA00022490"/>
    </source>
</evidence>
<evidence type="ECO:0000256" key="10">
    <source>
        <dbReference type="RuleBase" id="RU004187"/>
    </source>
</evidence>
<dbReference type="InterPro" id="IPR027413">
    <property type="entry name" value="GROEL-like_equatorial_sf"/>
</dbReference>
<comment type="subcellular location">
    <subcellularLocation>
        <location evidence="2">Cytoplasm</location>
    </subcellularLocation>
</comment>
<keyword evidence="5" id="KW-0963">Cytoplasm</keyword>
<dbReference type="GO" id="GO:0140662">
    <property type="term" value="F:ATP-dependent protein folding chaperone"/>
    <property type="evidence" value="ECO:0007669"/>
    <property type="project" value="InterPro"/>
</dbReference>
<gene>
    <name evidence="11" type="primary">TCPH</name>
    <name evidence="11" type="ORF">NBO_588g0002</name>
</gene>
<dbReference type="SUPFAM" id="SSF48592">
    <property type="entry name" value="GroEL equatorial domain-like"/>
    <property type="match status" value="1"/>
</dbReference>
<dbReference type="Gene3D" id="3.30.260.10">
    <property type="entry name" value="TCP-1-like chaperonin intermediate domain"/>
    <property type="match status" value="1"/>
</dbReference>
<dbReference type="InterPro" id="IPR002423">
    <property type="entry name" value="Cpn60/GroEL/TCP-1"/>
</dbReference>
<sequence length="460" mass="51263">MTITNDGSTIMKKLKISHPVGHILVKISESQDNEIGDGTTSVVILTCSILNSLKQVIKENIEIELIYDTLLKLKKLCLKKLESLVVKTEGDLFYDLVETSVNSKNIRENKKLFAQIIVDTFNHADYEDLNTVGIKKIVGGSISDSVLAKGIAFEKCFTYAGYEQSPKKIIDPKIICLNVELEWKAERDNAEIKIGDVEEYKKVIDAEWSIIRNKLDDCIESGANIVLSSLPIGDYATQYFAKKNIFCAGRVSKTDLKRITEAFGGSILSSTEYITQECLSNCSLFEERQLGKDRYNYFEGNNTNACTILLRGPADNVLDEIERSVNDAIQVLKTAKRNKKVVTGGGSVEMALSNYIREICKDFEGKALFVARSVAQAFEKIPTVLARNFGNDPLLTIGKLRKMHVGGKINTGVSTKGVSDMVQDKIFEPFALKYNLINTSFDTAMEILMIDSTIINERPQ</sequence>
<dbReference type="InterPro" id="IPR027409">
    <property type="entry name" value="GroEL-like_apical_dom_sf"/>
</dbReference>
<dbReference type="OMA" id="HRKGNTW"/>
<evidence type="ECO:0000256" key="7">
    <source>
        <dbReference type="ARBA" id="ARBA00022840"/>
    </source>
</evidence>
<evidence type="ECO:0000256" key="8">
    <source>
        <dbReference type="ARBA" id="ARBA00023186"/>
    </source>
</evidence>
<evidence type="ECO:0000313" key="12">
    <source>
        <dbReference type="Proteomes" id="UP000016927"/>
    </source>
</evidence>
<organism evidence="11 12">
    <name type="scientific">Nosema bombycis (strain CQ1 / CVCC 102059)</name>
    <name type="common">Microsporidian parasite</name>
    <name type="synonym">Pebrine of silkworm</name>
    <dbReference type="NCBI Taxonomy" id="578461"/>
    <lineage>
        <taxon>Eukaryota</taxon>
        <taxon>Fungi</taxon>
        <taxon>Fungi incertae sedis</taxon>
        <taxon>Microsporidia</taxon>
        <taxon>Nosematidae</taxon>
        <taxon>Nosema</taxon>
    </lineage>
</organism>
<reference evidence="11 12" key="1">
    <citation type="journal article" date="2013" name="BMC Genomics">
        <title>Comparative genomics of parasitic silkworm microsporidia reveal an association between genome expansion and host adaptation.</title>
        <authorList>
            <person name="Pan G."/>
            <person name="Xu J."/>
            <person name="Li T."/>
            <person name="Xia Q."/>
            <person name="Liu S.L."/>
            <person name="Zhang G."/>
            <person name="Li S."/>
            <person name="Li C."/>
            <person name="Liu H."/>
            <person name="Yang L."/>
            <person name="Liu T."/>
            <person name="Zhang X."/>
            <person name="Wu Z."/>
            <person name="Fan W."/>
            <person name="Dang X."/>
            <person name="Xiang H."/>
            <person name="Tao M."/>
            <person name="Li Y."/>
            <person name="Hu J."/>
            <person name="Li Z."/>
            <person name="Lin L."/>
            <person name="Luo J."/>
            <person name="Geng L."/>
            <person name="Wang L."/>
            <person name="Long M."/>
            <person name="Wan Y."/>
            <person name="He N."/>
            <person name="Zhang Z."/>
            <person name="Lu C."/>
            <person name="Keeling P.J."/>
            <person name="Wang J."/>
            <person name="Xiang Z."/>
            <person name="Zhou Z."/>
        </authorList>
    </citation>
    <scope>NUCLEOTIDE SEQUENCE [LARGE SCALE GENOMIC DNA]</scope>
    <source>
        <strain evidence="12">CQ1 / CVCC 102059</strain>
    </source>
</reference>
<dbReference type="PROSITE" id="PS00995">
    <property type="entry name" value="TCP1_3"/>
    <property type="match status" value="1"/>
</dbReference>
<dbReference type="Gene3D" id="1.10.560.10">
    <property type="entry name" value="GroEL-like equatorial domain"/>
    <property type="match status" value="1"/>
</dbReference>
<dbReference type="Pfam" id="PF00118">
    <property type="entry name" value="Cpn60_TCP1"/>
    <property type="match status" value="1"/>
</dbReference>
<dbReference type="HOGENOM" id="CLU_008891_7_1_1"/>
<evidence type="ECO:0000313" key="11">
    <source>
        <dbReference type="EMBL" id="EOB12021.1"/>
    </source>
</evidence>
<protein>
    <recommendedName>
        <fullName evidence="9">CCT-eta</fullName>
    </recommendedName>
</protein>
<comment type="similarity">
    <text evidence="3 10">Belongs to the TCP-1 chaperonin family.</text>
</comment>
<dbReference type="VEuPathDB" id="MicrosporidiaDB:NBO_588g0002"/>
<evidence type="ECO:0000256" key="6">
    <source>
        <dbReference type="ARBA" id="ARBA00022741"/>
    </source>
</evidence>
<dbReference type="SUPFAM" id="SSF54849">
    <property type="entry name" value="GroEL-intermediate domain like"/>
    <property type="match status" value="1"/>
</dbReference>
<dbReference type="AlphaFoldDB" id="R0KMZ4"/>
<evidence type="ECO:0000256" key="3">
    <source>
        <dbReference type="ARBA" id="ARBA00008020"/>
    </source>
</evidence>
<evidence type="ECO:0000256" key="4">
    <source>
        <dbReference type="ARBA" id="ARBA00011381"/>
    </source>
</evidence>
<dbReference type="OrthoDB" id="10248520at2759"/>
<keyword evidence="8 10" id="KW-0143">Chaperone</keyword>
<dbReference type="GO" id="GO:0005524">
    <property type="term" value="F:ATP binding"/>
    <property type="evidence" value="ECO:0007669"/>
    <property type="project" value="UniProtKB-KW"/>
</dbReference>